<protein>
    <submittedName>
        <fullName evidence="1">Uncharacterized protein</fullName>
    </submittedName>
</protein>
<evidence type="ECO:0000313" key="2">
    <source>
        <dbReference type="Proteomes" id="UP001054945"/>
    </source>
</evidence>
<dbReference type="Proteomes" id="UP001054945">
    <property type="component" value="Unassembled WGS sequence"/>
</dbReference>
<reference evidence="1 2" key="1">
    <citation type="submission" date="2021-06" db="EMBL/GenBank/DDBJ databases">
        <title>Caerostris extrusa draft genome.</title>
        <authorList>
            <person name="Kono N."/>
            <person name="Arakawa K."/>
        </authorList>
    </citation>
    <scope>NUCLEOTIDE SEQUENCE [LARGE SCALE GENOMIC DNA]</scope>
</reference>
<gene>
    <name evidence="1" type="ORF">CEXT_9061</name>
</gene>
<keyword evidence="2" id="KW-1185">Reference proteome</keyword>
<proteinExistence type="predicted"/>
<sequence length="58" mass="6499">MYSVKHSSTVSPDVQLLFACSDSGGGSFLFIERSSDFVAKNWYQQRESSLEIDKLHGI</sequence>
<organism evidence="1 2">
    <name type="scientific">Caerostris extrusa</name>
    <name type="common">Bark spider</name>
    <name type="synonym">Caerostris bankana</name>
    <dbReference type="NCBI Taxonomy" id="172846"/>
    <lineage>
        <taxon>Eukaryota</taxon>
        <taxon>Metazoa</taxon>
        <taxon>Ecdysozoa</taxon>
        <taxon>Arthropoda</taxon>
        <taxon>Chelicerata</taxon>
        <taxon>Arachnida</taxon>
        <taxon>Araneae</taxon>
        <taxon>Araneomorphae</taxon>
        <taxon>Entelegynae</taxon>
        <taxon>Araneoidea</taxon>
        <taxon>Araneidae</taxon>
        <taxon>Caerostris</taxon>
    </lineage>
</organism>
<accession>A0AAV4UJF4</accession>
<name>A0AAV4UJF4_CAEEX</name>
<dbReference type="AlphaFoldDB" id="A0AAV4UJF4"/>
<feature type="non-terminal residue" evidence="1">
    <location>
        <position position="1"/>
    </location>
</feature>
<evidence type="ECO:0000313" key="1">
    <source>
        <dbReference type="EMBL" id="GIY57856.1"/>
    </source>
</evidence>
<dbReference type="EMBL" id="BPLR01012975">
    <property type="protein sequence ID" value="GIY57856.1"/>
    <property type="molecule type" value="Genomic_DNA"/>
</dbReference>
<comment type="caution">
    <text evidence="1">The sequence shown here is derived from an EMBL/GenBank/DDBJ whole genome shotgun (WGS) entry which is preliminary data.</text>
</comment>